<reference evidence="1" key="4">
    <citation type="submission" date="2016-09" db="EMBL/GenBank/DDBJ databases">
        <authorList>
            <person name="Pfeiffer F."/>
        </authorList>
    </citation>
    <scope>NUCLEOTIDE SEQUENCE</scope>
    <source>
        <strain evidence="1">ATCC 43099</strain>
    </source>
</reference>
<reference evidence="3" key="1">
    <citation type="submission" date="2010-02" db="EMBL/GenBank/DDBJ databases">
        <title>Complete sequence of chromosome of Natrialba magadii ATCC 43099.</title>
        <authorList>
            <consortium name="US DOE Joint Genome Institute"/>
            <person name="Lucas S."/>
            <person name="Copeland A."/>
            <person name="Lapidus A."/>
            <person name="Cheng J.-F."/>
            <person name="Bruce D."/>
            <person name="Goodwin L."/>
            <person name="Pitluck S."/>
            <person name="Davenport K."/>
            <person name="Saunders E."/>
            <person name="Detter J.C."/>
            <person name="Han C."/>
            <person name="Tapia R."/>
            <person name="Land M."/>
            <person name="Hauser L."/>
            <person name="Kyrpides N."/>
            <person name="Mikhailova N."/>
            <person name="De Castro R.E."/>
            <person name="Maupin-Furlow J.A."/>
            <person name="Woyke T."/>
        </authorList>
    </citation>
    <scope>NUCLEOTIDE SEQUENCE [LARGE SCALE GENOMIC DNA]</scope>
    <source>
        <strain evidence="3">ATCC 43099 / DSM 3394 / CCM 3739 / CIP 104546 / IAM 13178 / JCM 8861 / NBRC 102185 / NCIMB 2190 / MS3</strain>
    </source>
</reference>
<evidence type="ECO:0000313" key="3">
    <source>
        <dbReference type="Proteomes" id="UP000001879"/>
    </source>
</evidence>
<evidence type="ECO:0000313" key="2">
    <source>
        <dbReference type="EMBL" id="ELY30108.1"/>
    </source>
</evidence>
<dbReference type="Proteomes" id="UP000001879">
    <property type="component" value="Chromosome"/>
</dbReference>
<protein>
    <submittedName>
        <fullName evidence="1">Uncharacterized protein</fullName>
    </submittedName>
</protein>
<sequence length="33" mass="3483">MLVDYSPGAGPVDEAATRRLEGVYGATKINDCL</sequence>
<dbReference type="STRING" id="547559.Nmag_2251"/>
<evidence type="ECO:0000313" key="4">
    <source>
        <dbReference type="Proteomes" id="UP000011543"/>
    </source>
</evidence>
<gene>
    <name evidence="1" type="ordered locus">Nmag_2251</name>
    <name evidence="2" type="ORF">C500_09149</name>
</gene>
<accession>D3SWT4</accession>
<reference evidence="2 4" key="3">
    <citation type="journal article" date="2014" name="PLoS Genet.">
        <title>Phylogenetically driven sequencing of extremely halophilic archaea reveals strategies for static and dynamic osmo-response.</title>
        <authorList>
            <person name="Becker E.A."/>
            <person name="Seitzer P.M."/>
            <person name="Tritt A."/>
            <person name="Larsen D."/>
            <person name="Krusor M."/>
            <person name="Yao A.I."/>
            <person name="Wu D."/>
            <person name="Madern D."/>
            <person name="Eisen J.A."/>
            <person name="Darling A.E."/>
            <person name="Facciotti M.T."/>
        </authorList>
    </citation>
    <scope>NUCLEOTIDE SEQUENCE [LARGE SCALE GENOMIC DNA]</scope>
    <source>
        <strain evidence="4">ATCC 43099 / DSM 3394 / CCM 3739 / CIP 104546 / IAM 13178 / JCM 8861 / NBRC 102185 / NCIMB 2190 / MS3</strain>
        <strain evidence="2">MS-3</strain>
    </source>
</reference>
<dbReference type="EMBL" id="AOHS01000032">
    <property type="protein sequence ID" value="ELY30108.1"/>
    <property type="molecule type" value="Genomic_DNA"/>
</dbReference>
<dbReference type="EMBL" id="CP001932">
    <property type="protein sequence ID" value="ADD05816.1"/>
    <property type="molecule type" value="Genomic_DNA"/>
</dbReference>
<proteinExistence type="predicted"/>
<reference evidence="1 3" key="2">
    <citation type="journal article" date="2012" name="BMC Genomics">
        <title>A comparative genomics perspective on the genetic content of the alkaliphilic haloarchaeon Natrialba magadii ATCC 43099T.</title>
        <authorList>
            <person name="Siddaramappa S."/>
            <person name="Challacombe J.F."/>
            <person name="Decastro R.E."/>
            <person name="Pfeiffer F."/>
            <person name="Sastre D.E."/>
            <person name="Gimenez M.I."/>
            <person name="Paggi R.A."/>
            <person name="Detter J.C."/>
            <person name="Davenport K.W."/>
            <person name="Goodwin L.A."/>
            <person name="Kyrpides N."/>
            <person name="Tapia R."/>
            <person name="Pitluck S."/>
            <person name="Lucas S."/>
            <person name="Woyke T."/>
            <person name="Maupin-Furlow J.A."/>
        </authorList>
    </citation>
    <scope>NUCLEOTIDE SEQUENCE [LARGE SCALE GENOMIC DNA]</scope>
    <source>
        <strain evidence="1">ATCC 43099</strain>
        <strain evidence="3">ATCC 43099 / DSM 3394 / CCM 3739 / CIP 104546 / IAM 13178 / JCM 8861 / NBRC 102185 / NCIMB 2190 / MS3</strain>
    </source>
</reference>
<dbReference type="KEGG" id="nmg:Nmag_2251"/>
<dbReference type="HOGENOM" id="CLU_3379963_0_0_2"/>
<dbReference type="Proteomes" id="UP000011543">
    <property type="component" value="Unassembled WGS sequence"/>
</dbReference>
<organism evidence="1 3">
    <name type="scientific">Natrialba magadii (strain ATCC 43099 / DSM 3394 / CCM 3739 / CIP 104546 / IAM 13178 / JCM 8861 / NBRC 102185 / NCIMB 2190 / MS3)</name>
    <name type="common">Natronobacterium magadii</name>
    <dbReference type="NCBI Taxonomy" id="547559"/>
    <lineage>
        <taxon>Archaea</taxon>
        <taxon>Methanobacteriati</taxon>
        <taxon>Methanobacteriota</taxon>
        <taxon>Stenosarchaea group</taxon>
        <taxon>Halobacteria</taxon>
        <taxon>Halobacteriales</taxon>
        <taxon>Natrialbaceae</taxon>
        <taxon>Natrialba</taxon>
    </lineage>
</organism>
<name>D3SWT4_NATMM</name>
<dbReference type="PaxDb" id="547559-Nmag_2251"/>
<evidence type="ECO:0000313" key="1">
    <source>
        <dbReference type="EMBL" id="ADD05816.1"/>
    </source>
</evidence>
<keyword evidence="3" id="KW-1185">Reference proteome</keyword>
<dbReference type="AlphaFoldDB" id="D3SWT4"/>